<dbReference type="GO" id="GO:0005524">
    <property type="term" value="F:ATP binding"/>
    <property type="evidence" value="ECO:0007669"/>
    <property type="project" value="UniProtKB-KW"/>
</dbReference>
<dbReference type="GO" id="GO:0000155">
    <property type="term" value="F:phosphorelay sensor kinase activity"/>
    <property type="evidence" value="ECO:0007669"/>
    <property type="project" value="InterPro"/>
</dbReference>
<evidence type="ECO:0000256" key="8">
    <source>
        <dbReference type="ARBA" id="ARBA00023012"/>
    </source>
</evidence>
<dbReference type="GO" id="GO:0016020">
    <property type="term" value="C:membrane"/>
    <property type="evidence" value="ECO:0007669"/>
    <property type="project" value="InterPro"/>
</dbReference>
<evidence type="ECO:0000256" key="7">
    <source>
        <dbReference type="ARBA" id="ARBA00022840"/>
    </source>
</evidence>
<feature type="transmembrane region" description="Helical" evidence="10">
    <location>
        <begin position="85"/>
        <end position="102"/>
    </location>
</feature>
<dbReference type="PANTHER" id="PTHR24421:SF10">
    <property type="entry name" value="NITRATE_NITRITE SENSOR PROTEIN NARQ"/>
    <property type="match status" value="1"/>
</dbReference>
<evidence type="ECO:0000259" key="13">
    <source>
        <dbReference type="Pfam" id="PF07730"/>
    </source>
</evidence>
<accession>A0AB39TMA7</accession>
<keyword evidence="10" id="KW-0812">Transmembrane</keyword>
<evidence type="ECO:0000259" key="12">
    <source>
        <dbReference type="Pfam" id="PF02518"/>
    </source>
</evidence>
<dbReference type="Gene3D" id="1.20.5.1930">
    <property type="match status" value="1"/>
</dbReference>
<feature type="compositionally biased region" description="Gly residues" evidence="9">
    <location>
        <begin position="369"/>
        <end position="389"/>
    </location>
</feature>
<feature type="transmembrane region" description="Helical" evidence="10">
    <location>
        <begin position="36"/>
        <end position="53"/>
    </location>
</feature>
<feature type="transmembrane region" description="Helical" evidence="10">
    <location>
        <begin position="139"/>
        <end position="164"/>
    </location>
</feature>
<reference evidence="14" key="1">
    <citation type="submission" date="2024-07" db="EMBL/GenBank/DDBJ databases">
        <authorList>
            <person name="Yu S.T."/>
        </authorList>
    </citation>
    <scope>NUCLEOTIDE SEQUENCE</scope>
    <source>
        <strain evidence="14">Y1</strain>
    </source>
</reference>
<feature type="signal peptide" evidence="11">
    <location>
        <begin position="1"/>
        <end position="31"/>
    </location>
</feature>
<keyword evidence="10" id="KW-1133">Transmembrane helix</keyword>
<feature type="transmembrane region" description="Helical" evidence="10">
    <location>
        <begin position="60"/>
        <end position="79"/>
    </location>
</feature>
<dbReference type="InterPro" id="IPR036890">
    <property type="entry name" value="HATPase_C_sf"/>
</dbReference>
<evidence type="ECO:0000256" key="6">
    <source>
        <dbReference type="ARBA" id="ARBA00022777"/>
    </source>
</evidence>
<sequence>MQTDPGPPDSRRRRTLCVVAGALVAAPAAFAQTASAWIVALAAAAALAVAVLRRPFGAGSAVRAAGLVAAVSLAVDAGYPGPRGVVLLWLPFEFAALLVLIARVVRLAPARQAALVGSALTLAVTVLPLRFALQPPGPALGPAVVGVATAVFPAAGAVGVGLYLRALDDRRARAVRRARREQRLEVARDLHDFVAHEVTGILLEVQAAQLGPYDEREVGELLVRLEAAGLRALDSMDHTLRTLREPDGGSGGAGDAPVDVQVDTQVDVPGDVPGVAVAEPPPTRTRGLADLPELLERFLAAGPVDGGLDLAPGLAGTASPAIEDAAYRIVLEALTNVRRHAPDTGWLAVEVVRGEGPALRVTVTDGGRRAGSGRLGGPGPRRDGGGGTGLAALGERVEALGGRLEAGPYGGGWRVRGELPLRRGRGRGRGRGRQRSGRG</sequence>
<feature type="domain" description="Signal transduction histidine kinase subgroup 3 dimerisation and phosphoacceptor" evidence="13">
    <location>
        <begin position="183"/>
        <end position="247"/>
    </location>
</feature>
<keyword evidence="5" id="KW-0547">Nucleotide-binding</keyword>
<dbReference type="InterPro" id="IPR050482">
    <property type="entry name" value="Sensor_HK_TwoCompSys"/>
</dbReference>
<evidence type="ECO:0000256" key="2">
    <source>
        <dbReference type="ARBA" id="ARBA00012438"/>
    </source>
</evidence>
<dbReference type="AlphaFoldDB" id="A0AB39TMA7"/>
<evidence type="ECO:0000256" key="1">
    <source>
        <dbReference type="ARBA" id="ARBA00000085"/>
    </source>
</evidence>
<dbReference type="Pfam" id="PF07730">
    <property type="entry name" value="HisKA_3"/>
    <property type="match status" value="1"/>
</dbReference>
<dbReference type="InterPro" id="IPR003594">
    <property type="entry name" value="HATPase_dom"/>
</dbReference>
<keyword evidence="10" id="KW-0472">Membrane</keyword>
<evidence type="ECO:0000256" key="10">
    <source>
        <dbReference type="SAM" id="Phobius"/>
    </source>
</evidence>
<name>A0AB39TMA7_9ACTN</name>
<evidence type="ECO:0000256" key="11">
    <source>
        <dbReference type="SAM" id="SignalP"/>
    </source>
</evidence>
<keyword evidence="7" id="KW-0067">ATP-binding</keyword>
<evidence type="ECO:0000256" key="4">
    <source>
        <dbReference type="ARBA" id="ARBA00022679"/>
    </source>
</evidence>
<evidence type="ECO:0000256" key="9">
    <source>
        <dbReference type="SAM" id="MobiDB-lite"/>
    </source>
</evidence>
<feature type="region of interest" description="Disordered" evidence="9">
    <location>
        <begin position="362"/>
        <end position="390"/>
    </location>
</feature>
<feature type="domain" description="Histidine kinase/HSP90-like ATPase" evidence="12">
    <location>
        <begin position="323"/>
        <end position="422"/>
    </location>
</feature>
<dbReference type="RefSeq" id="WP_369183721.1">
    <property type="nucleotide sequence ID" value="NZ_CP163445.1"/>
</dbReference>
<feature type="chain" id="PRO_5044205662" description="histidine kinase" evidence="11">
    <location>
        <begin position="32"/>
        <end position="439"/>
    </location>
</feature>
<dbReference type="SUPFAM" id="SSF55874">
    <property type="entry name" value="ATPase domain of HSP90 chaperone/DNA topoisomerase II/histidine kinase"/>
    <property type="match status" value="1"/>
</dbReference>
<keyword evidence="6 14" id="KW-0418">Kinase</keyword>
<feature type="region of interest" description="Disordered" evidence="9">
    <location>
        <begin position="413"/>
        <end position="439"/>
    </location>
</feature>
<feature type="transmembrane region" description="Helical" evidence="10">
    <location>
        <begin position="114"/>
        <end position="133"/>
    </location>
</feature>
<feature type="compositionally biased region" description="Basic residues" evidence="9">
    <location>
        <begin position="422"/>
        <end position="439"/>
    </location>
</feature>
<dbReference type="Gene3D" id="3.30.565.10">
    <property type="entry name" value="Histidine kinase-like ATPase, C-terminal domain"/>
    <property type="match status" value="1"/>
</dbReference>
<dbReference type="PANTHER" id="PTHR24421">
    <property type="entry name" value="NITRATE/NITRITE SENSOR PROTEIN NARX-RELATED"/>
    <property type="match status" value="1"/>
</dbReference>
<keyword evidence="11" id="KW-0732">Signal</keyword>
<comment type="catalytic activity">
    <reaction evidence="1">
        <text>ATP + protein L-histidine = ADP + protein N-phospho-L-histidine.</text>
        <dbReference type="EC" id="2.7.13.3"/>
    </reaction>
</comment>
<gene>
    <name evidence="14" type="ORF">AB2U05_17995</name>
</gene>
<keyword evidence="3" id="KW-0597">Phosphoprotein</keyword>
<keyword evidence="8" id="KW-0902">Two-component regulatory system</keyword>
<dbReference type="EC" id="2.7.13.3" evidence="2"/>
<organism evidence="14">
    <name type="scientific">Streptomyces sp. Y1</name>
    <dbReference type="NCBI Taxonomy" id="3238634"/>
    <lineage>
        <taxon>Bacteria</taxon>
        <taxon>Bacillati</taxon>
        <taxon>Actinomycetota</taxon>
        <taxon>Actinomycetes</taxon>
        <taxon>Kitasatosporales</taxon>
        <taxon>Streptomycetaceae</taxon>
        <taxon>Streptomyces</taxon>
    </lineage>
</organism>
<protein>
    <recommendedName>
        <fullName evidence="2">histidine kinase</fullName>
        <ecNumber evidence="2">2.7.13.3</ecNumber>
    </recommendedName>
</protein>
<dbReference type="EMBL" id="CP163445">
    <property type="protein sequence ID" value="XDQ80213.1"/>
    <property type="molecule type" value="Genomic_DNA"/>
</dbReference>
<dbReference type="InterPro" id="IPR011712">
    <property type="entry name" value="Sig_transdc_His_kin_sub3_dim/P"/>
</dbReference>
<evidence type="ECO:0000256" key="5">
    <source>
        <dbReference type="ARBA" id="ARBA00022741"/>
    </source>
</evidence>
<evidence type="ECO:0000313" key="14">
    <source>
        <dbReference type="EMBL" id="XDQ80213.1"/>
    </source>
</evidence>
<keyword evidence="4" id="KW-0808">Transferase</keyword>
<dbReference type="GO" id="GO:0046983">
    <property type="term" value="F:protein dimerization activity"/>
    <property type="evidence" value="ECO:0007669"/>
    <property type="project" value="InterPro"/>
</dbReference>
<dbReference type="Pfam" id="PF02518">
    <property type="entry name" value="HATPase_c"/>
    <property type="match status" value="1"/>
</dbReference>
<evidence type="ECO:0000256" key="3">
    <source>
        <dbReference type="ARBA" id="ARBA00022553"/>
    </source>
</evidence>
<proteinExistence type="predicted"/>